<dbReference type="EMBL" id="FQUU01000020">
    <property type="protein sequence ID" value="SHF83841.1"/>
    <property type="molecule type" value="Genomic_DNA"/>
</dbReference>
<dbReference type="Pfam" id="PF00578">
    <property type="entry name" value="AhpC-TSA"/>
    <property type="match status" value="1"/>
</dbReference>
<dbReference type="InterPro" id="IPR000866">
    <property type="entry name" value="AhpC/TSA"/>
</dbReference>
<dbReference type="Gene3D" id="3.40.30.10">
    <property type="entry name" value="Glutaredoxin"/>
    <property type="match status" value="1"/>
</dbReference>
<dbReference type="PIRSF" id="PIRSF000239">
    <property type="entry name" value="AHPC"/>
    <property type="match status" value="1"/>
</dbReference>
<dbReference type="InterPro" id="IPR036249">
    <property type="entry name" value="Thioredoxin-like_sf"/>
</dbReference>
<evidence type="ECO:0000256" key="3">
    <source>
        <dbReference type="PIRSR" id="PIRSR000239-1"/>
    </source>
</evidence>
<dbReference type="SUPFAM" id="SSF52833">
    <property type="entry name" value="Thioredoxin-like"/>
    <property type="match status" value="1"/>
</dbReference>
<reference evidence="5 6" key="1">
    <citation type="submission" date="2016-11" db="EMBL/GenBank/DDBJ databases">
        <authorList>
            <person name="Jaros S."/>
            <person name="Januszkiewicz K."/>
            <person name="Wedrychowicz H."/>
        </authorList>
    </citation>
    <scope>NUCLEOTIDE SEQUENCE [LARGE SCALE GENOMIC DNA]</scope>
    <source>
        <strain evidence="5 6">DSM 18119</strain>
    </source>
</reference>
<dbReference type="AlphaFoldDB" id="A0A1M5EXY6"/>
<protein>
    <submittedName>
        <fullName evidence="5">Peroxiredoxin</fullName>
    </submittedName>
</protein>
<gene>
    <name evidence="5" type="ORF">SAMN02745131_03662</name>
</gene>
<dbReference type="InterPro" id="IPR024706">
    <property type="entry name" value="Peroxiredoxin_AhpC-typ"/>
</dbReference>
<dbReference type="OrthoDB" id="9809746at2"/>
<evidence type="ECO:0000313" key="6">
    <source>
        <dbReference type="Proteomes" id="UP000184048"/>
    </source>
</evidence>
<dbReference type="InterPro" id="IPR050455">
    <property type="entry name" value="Tpx_Peroxidase_subfamily"/>
</dbReference>
<proteinExistence type="predicted"/>
<keyword evidence="1" id="KW-0560">Oxidoreductase</keyword>
<dbReference type="PANTHER" id="PTHR43110:SF1">
    <property type="entry name" value="THIOL PEROXIDASE"/>
    <property type="match status" value="1"/>
</dbReference>
<dbReference type="RefSeq" id="WP_072836786.1">
    <property type="nucleotide sequence ID" value="NZ_FQUU01000020.1"/>
</dbReference>
<accession>A0A1M5EXY6</accession>
<keyword evidence="2" id="KW-0676">Redox-active center</keyword>
<feature type="domain" description="Thioredoxin" evidence="4">
    <location>
        <begin position="3"/>
        <end position="157"/>
    </location>
</feature>
<dbReference type="PANTHER" id="PTHR43110">
    <property type="entry name" value="THIOL PEROXIDASE"/>
    <property type="match status" value="1"/>
</dbReference>
<evidence type="ECO:0000256" key="1">
    <source>
        <dbReference type="ARBA" id="ARBA00023002"/>
    </source>
</evidence>
<evidence type="ECO:0000259" key="4">
    <source>
        <dbReference type="PROSITE" id="PS51352"/>
    </source>
</evidence>
<dbReference type="GO" id="GO:0016491">
    <property type="term" value="F:oxidoreductase activity"/>
    <property type="evidence" value="ECO:0007669"/>
    <property type="project" value="UniProtKB-KW"/>
</dbReference>
<dbReference type="Proteomes" id="UP000184048">
    <property type="component" value="Unassembled WGS sequence"/>
</dbReference>
<name>A0A1M5EXY6_9BACT</name>
<feature type="active site" description="Cysteine sulfenic acid (-SOH) intermediate; for peroxidase activity" evidence="3">
    <location>
        <position position="45"/>
    </location>
</feature>
<dbReference type="GO" id="GO:0016209">
    <property type="term" value="F:antioxidant activity"/>
    <property type="evidence" value="ECO:0007669"/>
    <property type="project" value="InterPro"/>
</dbReference>
<sequence>MKIEIGQLAPDFSLYNTEKEKVTLSQLRGENVLLLFFPLAFTSVCTAELCAVRDNMKIYESLHVKPLGISVDSLYTLAKFKQEQNLNFSLLSDFNKTVSKSYGSLNETFGFEMHGVSKRSAFLIDKEGIVQYAEVLENAGKQPDFEALQVKLRGLEK</sequence>
<evidence type="ECO:0000256" key="2">
    <source>
        <dbReference type="ARBA" id="ARBA00023284"/>
    </source>
</evidence>
<keyword evidence="6" id="KW-1185">Reference proteome</keyword>
<organism evidence="5 6">
    <name type="scientific">Flavisolibacter ginsengisoli DSM 18119</name>
    <dbReference type="NCBI Taxonomy" id="1121884"/>
    <lineage>
        <taxon>Bacteria</taxon>
        <taxon>Pseudomonadati</taxon>
        <taxon>Bacteroidota</taxon>
        <taxon>Chitinophagia</taxon>
        <taxon>Chitinophagales</taxon>
        <taxon>Chitinophagaceae</taxon>
        <taxon>Flavisolibacter</taxon>
    </lineage>
</organism>
<evidence type="ECO:0000313" key="5">
    <source>
        <dbReference type="EMBL" id="SHF83841.1"/>
    </source>
</evidence>
<dbReference type="InterPro" id="IPR013766">
    <property type="entry name" value="Thioredoxin_domain"/>
</dbReference>
<dbReference type="STRING" id="1121884.SAMN02745131_03662"/>
<dbReference type="PROSITE" id="PS51352">
    <property type="entry name" value="THIOREDOXIN_2"/>
    <property type="match status" value="1"/>
</dbReference>